<organism evidence="1">
    <name type="scientific">Microcystis aeruginosa (strain PCC 7806)</name>
    <dbReference type="NCBI Taxonomy" id="267872"/>
    <lineage>
        <taxon>Bacteria</taxon>
        <taxon>Bacillati</taxon>
        <taxon>Cyanobacteriota</taxon>
        <taxon>Cyanophyceae</taxon>
        <taxon>Oscillatoriophycideae</taxon>
        <taxon>Chroococcales</taxon>
        <taxon>Microcystaceae</taxon>
        <taxon>Microcystis</taxon>
    </lineage>
</organism>
<proteinExistence type="predicted"/>
<reference evidence="1" key="1">
    <citation type="submission" date="2007-08" db="EMBL/GenBank/DDBJ databases">
        <authorList>
            <person name="Frangeul L."/>
        </authorList>
    </citation>
    <scope>NUCLEOTIDE SEQUENCE</scope>
    <source>
        <strain evidence="1">PCC 7806</strain>
    </source>
</reference>
<dbReference type="AlphaFoldDB" id="A8YA54"/>
<protein>
    <submittedName>
        <fullName evidence="1">Similarity. Hypothetical start</fullName>
    </submittedName>
</protein>
<accession>A8YA54</accession>
<evidence type="ECO:0000313" key="1">
    <source>
        <dbReference type="EMBL" id="CAO86333.1"/>
    </source>
</evidence>
<gene>
    <name evidence="1" type="ORF">IPF_4176</name>
</gene>
<dbReference type="EMBL" id="AM778874">
    <property type="protein sequence ID" value="CAO86333.1"/>
    <property type="molecule type" value="Genomic_DNA"/>
</dbReference>
<sequence length="61" mass="6830">MHSPSFNNFCCSPICERKSPIGDAPVSLSIQQTKNGEAKADQVKQFLKIQEEENEFNNPGF</sequence>
<name>A8YA54_MICA7</name>